<accession>A0A3A1NK32</accession>
<dbReference type="InterPro" id="IPR005094">
    <property type="entry name" value="Endonuclease_MobA/VirD2"/>
</dbReference>
<keyword evidence="5" id="KW-1185">Reference proteome</keyword>
<name>A0A3A1NK32_9FLAO</name>
<dbReference type="Proteomes" id="UP000266691">
    <property type="component" value="Unassembled WGS sequence"/>
</dbReference>
<feature type="domain" description="MobA/VirD2-like nuclease" evidence="1">
    <location>
        <begin position="17"/>
        <end position="146"/>
    </location>
</feature>
<reference evidence="3 5" key="2">
    <citation type="submission" date="2019-07" db="EMBL/GenBank/DDBJ databases">
        <title>Draft genome of two Muricauda strains isolated from deep sea.</title>
        <authorList>
            <person name="Sun C."/>
        </authorList>
    </citation>
    <scope>NUCLEOTIDE SEQUENCE [LARGE SCALE GENOMIC DNA]</scope>
    <source>
        <strain evidence="3 5">72</strain>
    </source>
</reference>
<dbReference type="OrthoDB" id="3035232at2"/>
<evidence type="ECO:0000259" key="1">
    <source>
        <dbReference type="Pfam" id="PF03432"/>
    </source>
</evidence>
<comment type="caution">
    <text evidence="2">The sequence shown here is derived from an EMBL/GenBank/DDBJ whole genome shotgun (WGS) entry which is preliminary data.</text>
</comment>
<evidence type="ECO:0000313" key="3">
    <source>
        <dbReference type="EMBL" id="TXJ98779.1"/>
    </source>
</evidence>
<proteinExistence type="predicted"/>
<gene>
    <name evidence="2" type="ORF">D2V05_05445</name>
    <name evidence="3" type="ORF">FQ017_05400</name>
</gene>
<dbReference type="EMBL" id="QXFI01000013">
    <property type="protein sequence ID" value="RIV46013.1"/>
    <property type="molecule type" value="Genomic_DNA"/>
</dbReference>
<evidence type="ECO:0000313" key="4">
    <source>
        <dbReference type="Proteomes" id="UP000266691"/>
    </source>
</evidence>
<reference evidence="2 4" key="1">
    <citation type="submission" date="2018-08" db="EMBL/GenBank/DDBJ databases">
        <title>Proposal of Muricauda 72 sp.nov. and Muricauda NH166 sp.nov., isolated from seawater.</title>
        <authorList>
            <person name="Cheng H."/>
            <person name="Wu Y.-H."/>
            <person name="Guo L.-L."/>
            <person name="Xu X.-W."/>
        </authorList>
    </citation>
    <scope>NUCLEOTIDE SEQUENCE [LARGE SCALE GENOMIC DNA]</scope>
    <source>
        <strain evidence="2 4">72</strain>
    </source>
</reference>
<organism evidence="2 4">
    <name type="scientific">Flagellimonas pelagia</name>
    <dbReference type="NCBI Taxonomy" id="2306998"/>
    <lineage>
        <taxon>Bacteria</taxon>
        <taxon>Pseudomonadati</taxon>
        <taxon>Bacteroidota</taxon>
        <taxon>Flavobacteriia</taxon>
        <taxon>Flavobacteriales</taxon>
        <taxon>Flavobacteriaceae</taxon>
        <taxon>Flagellimonas</taxon>
    </lineage>
</organism>
<evidence type="ECO:0000313" key="5">
    <source>
        <dbReference type="Proteomes" id="UP000321621"/>
    </source>
</evidence>
<sequence length="291" mass="33418">MIGMGKSISHTSASMTYGLREEKKPEIIHSQYLAGETPKEITEEFKIIQQQNELCKKNTLSFVLSPTIKDGKKMENKELREITERFLKQMKLQENQAIAFVHRNRQHVHIHLYTNRINFQGQAYKDNFIGKRSQLAAERVAKEMGLTTVRDVQQQKMEQARDARIILKRIHEKVISEVRPRDFDQYIKAMEGHPVKVIPSINKQNQLQGFRFEFAGQNLKGSEVHRSMSMNKIAERIGFNQNAIEKARTEKAMHLLGKTVSVTPNLATKIAAKVIKQTIKRTIGKGVGIEI</sequence>
<dbReference type="Pfam" id="PF03432">
    <property type="entry name" value="Relaxase"/>
    <property type="match status" value="1"/>
</dbReference>
<protein>
    <submittedName>
        <fullName evidence="2">Mobilization protein</fullName>
    </submittedName>
</protein>
<evidence type="ECO:0000313" key="2">
    <source>
        <dbReference type="EMBL" id="RIV46013.1"/>
    </source>
</evidence>
<dbReference type="EMBL" id="VNWK01000013">
    <property type="protein sequence ID" value="TXJ98779.1"/>
    <property type="molecule type" value="Genomic_DNA"/>
</dbReference>
<dbReference type="Proteomes" id="UP000321621">
    <property type="component" value="Unassembled WGS sequence"/>
</dbReference>
<dbReference type="AlphaFoldDB" id="A0A3A1NK32"/>